<comment type="caution">
    <text evidence="1">The sequence shown here is derived from an EMBL/GenBank/DDBJ whole genome shotgun (WGS) entry which is preliminary data.</text>
</comment>
<accession>A0ACC2QSY9</accession>
<name>A0ACC2QSY9_9NEOP</name>
<gene>
    <name evidence="1" type="ORF">PYW08_006503</name>
</gene>
<keyword evidence="2" id="KW-1185">Reference proteome</keyword>
<evidence type="ECO:0000313" key="2">
    <source>
        <dbReference type="Proteomes" id="UP001231649"/>
    </source>
</evidence>
<organism evidence="1 2">
    <name type="scientific">Mythimna loreyi</name>
    <dbReference type="NCBI Taxonomy" id="667449"/>
    <lineage>
        <taxon>Eukaryota</taxon>
        <taxon>Metazoa</taxon>
        <taxon>Ecdysozoa</taxon>
        <taxon>Arthropoda</taxon>
        <taxon>Hexapoda</taxon>
        <taxon>Insecta</taxon>
        <taxon>Pterygota</taxon>
        <taxon>Neoptera</taxon>
        <taxon>Endopterygota</taxon>
        <taxon>Lepidoptera</taxon>
        <taxon>Glossata</taxon>
        <taxon>Ditrysia</taxon>
        <taxon>Noctuoidea</taxon>
        <taxon>Noctuidae</taxon>
        <taxon>Noctuinae</taxon>
        <taxon>Hadenini</taxon>
        <taxon>Mythimna</taxon>
    </lineage>
</organism>
<protein>
    <submittedName>
        <fullName evidence="1">Uncharacterized protein</fullName>
    </submittedName>
</protein>
<dbReference type="EMBL" id="CM056795">
    <property type="protein sequence ID" value="KAJ8721038.1"/>
    <property type="molecule type" value="Genomic_DNA"/>
</dbReference>
<proteinExistence type="predicted"/>
<evidence type="ECO:0000313" key="1">
    <source>
        <dbReference type="EMBL" id="KAJ8721038.1"/>
    </source>
</evidence>
<sequence length="131" mass="15241">MTEIRDLAYRRIIKARSENVQGLRMFKVPTFNFDAKDYTDIITWRDCEITEPPLTLNMSDETLKDVVKNGLSMCQIIDFPCHTQVVERCIKLVTEASNAVCGDNKRDGFIRARLLSRKRMSTFNTKKQFDI</sequence>
<dbReference type="Proteomes" id="UP001231649">
    <property type="component" value="Chromosome 19"/>
</dbReference>
<reference evidence="1" key="1">
    <citation type="submission" date="2023-03" db="EMBL/GenBank/DDBJ databases">
        <title>Chromosome-level genomes of two armyworms, Mythimna separata and Mythimna loreyi, provide insights into the biosynthesis and reception of sex pheromones.</title>
        <authorList>
            <person name="Zhao H."/>
        </authorList>
    </citation>
    <scope>NUCLEOTIDE SEQUENCE</scope>
    <source>
        <strain evidence="1">BeijingLab</strain>
    </source>
</reference>